<comment type="caution">
    <text evidence="1">The sequence shown here is derived from an EMBL/GenBank/DDBJ whole genome shotgun (WGS) entry which is preliminary data.</text>
</comment>
<evidence type="ECO:0000313" key="1">
    <source>
        <dbReference type="EMBL" id="PCK29567.1"/>
    </source>
</evidence>
<keyword evidence="2" id="KW-1185">Reference proteome</keyword>
<reference evidence="2" key="1">
    <citation type="journal article" date="2019" name="Genome Announc.">
        <title>Draft Genome Sequence of Pseudoalteromonas piscicida Strain 36Y ROTHPW, an Hypersaline Seawater Isolate from the South Coast of Sonora, Mexico.</title>
        <authorList>
            <person name="Sanchez-Diaz R."/>
            <person name="Molina-Garza Z.J."/>
            <person name="Cruz-Suarez L.E."/>
            <person name="Selvin J."/>
            <person name="Kiran G.S."/>
            <person name="Ibarra-Gamez J.C."/>
            <person name="Gomez-Gil B."/>
            <person name="Galaviz-Silva L."/>
        </authorList>
    </citation>
    <scope>NUCLEOTIDE SEQUENCE [LARGE SCALE GENOMIC DNA]</scope>
    <source>
        <strain evidence="2">36Y_RITHPW</strain>
    </source>
</reference>
<evidence type="ECO:0000313" key="2">
    <source>
        <dbReference type="Proteomes" id="UP000228621"/>
    </source>
</evidence>
<accession>A0A2A5JJI0</accession>
<dbReference type="RefSeq" id="WP_099644136.1">
    <property type="nucleotide sequence ID" value="NZ_NKHF01000156.1"/>
</dbReference>
<proteinExistence type="predicted"/>
<gene>
    <name evidence="1" type="ORF">CEX98_22180</name>
</gene>
<protein>
    <submittedName>
        <fullName evidence="1">Uncharacterized protein</fullName>
    </submittedName>
</protein>
<dbReference type="Proteomes" id="UP000228621">
    <property type="component" value="Unassembled WGS sequence"/>
</dbReference>
<organism evidence="1 2">
    <name type="scientific">Pseudoalteromonas piscicida</name>
    <dbReference type="NCBI Taxonomy" id="43662"/>
    <lineage>
        <taxon>Bacteria</taxon>
        <taxon>Pseudomonadati</taxon>
        <taxon>Pseudomonadota</taxon>
        <taxon>Gammaproteobacteria</taxon>
        <taxon>Alteromonadales</taxon>
        <taxon>Pseudoalteromonadaceae</taxon>
        <taxon>Pseudoalteromonas</taxon>
    </lineage>
</organism>
<sequence length="152" mass="17620">MIKMIKMIKMIILIMLLFPYKSSASNTPYLSFINLITSPESYNSEEIKLSGYFLSTDEGGYLCMDMETCYTRGKERVKVKGLSEENIKKVNKCHVQLSGKFISLILEDQSHWPLSGYLEVSNRYSISYNDGYEIVNESCEVYNEYSKYKYGK</sequence>
<dbReference type="EMBL" id="NKHF01000156">
    <property type="protein sequence ID" value="PCK29567.1"/>
    <property type="molecule type" value="Genomic_DNA"/>
</dbReference>
<dbReference type="OrthoDB" id="6402693at2"/>
<name>A0A2A5JJI0_PSEO7</name>
<dbReference type="AlphaFoldDB" id="A0A2A5JJI0"/>